<comment type="similarity">
    <text evidence="4">Belongs to the cyclin family.</text>
</comment>
<dbReference type="GO" id="GO:0016538">
    <property type="term" value="F:cyclin-dependent protein serine/threonine kinase regulator activity"/>
    <property type="evidence" value="ECO:0007669"/>
    <property type="project" value="InterPro"/>
</dbReference>
<dbReference type="AlphaFoldDB" id="A0AAD5QCE3"/>
<dbReference type="InterPro" id="IPR004367">
    <property type="entry name" value="Cyclin_C-dom"/>
</dbReference>
<evidence type="ECO:0000256" key="3">
    <source>
        <dbReference type="ARBA" id="ARBA00023306"/>
    </source>
</evidence>
<reference evidence="7" key="1">
    <citation type="submission" date="2021-12" db="EMBL/GenBank/DDBJ databases">
        <title>Prjna785345.</title>
        <authorList>
            <person name="Rujirawat T."/>
            <person name="Krajaejun T."/>
        </authorList>
    </citation>
    <scope>NUCLEOTIDE SEQUENCE</scope>
    <source>
        <strain evidence="7">Pi057C3</strain>
    </source>
</reference>
<evidence type="ECO:0000256" key="2">
    <source>
        <dbReference type="ARBA" id="ARBA00023127"/>
    </source>
</evidence>
<evidence type="ECO:0000313" key="7">
    <source>
        <dbReference type="EMBL" id="KAJ0408514.1"/>
    </source>
</evidence>
<keyword evidence="3" id="KW-0131">Cell cycle</keyword>
<dbReference type="GO" id="GO:0044772">
    <property type="term" value="P:mitotic cell cycle phase transition"/>
    <property type="evidence" value="ECO:0007669"/>
    <property type="project" value="InterPro"/>
</dbReference>
<proteinExistence type="inferred from homology"/>
<feature type="domain" description="Cyclin C-terminal" evidence="6">
    <location>
        <begin position="279"/>
        <end position="402"/>
    </location>
</feature>
<name>A0AAD5QCE3_PYTIN</name>
<keyword evidence="8" id="KW-1185">Reference proteome</keyword>
<dbReference type="CDD" id="cd20507">
    <property type="entry name" value="CYCLIN_CCNB1-like_rpt1"/>
    <property type="match status" value="1"/>
</dbReference>
<dbReference type="SMART" id="SM01332">
    <property type="entry name" value="Cyclin_C"/>
    <property type="match status" value="1"/>
</dbReference>
<dbReference type="InterPro" id="IPR006671">
    <property type="entry name" value="Cyclin_N"/>
</dbReference>
<evidence type="ECO:0000256" key="4">
    <source>
        <dbReference type="RuleBase" id="RU000383"/>
    </source>
</evidence>
<dbReference type="InterPro" id="IPR013763">
    <property type="entry name" value="Cyclin-like_dom"/>
</dbReference>
<dbReference type="Gene3D" id="1.10.472.10">
    <property type="entry name" value="Cyclin-like"/>
    <property type="match status" value="2"/>
</dbReference>
<dbReference type="GO" id="GO:0051301">
    <property type="term" value="P:cell division"/>
    <property type="evidence" value="ECO:0007669"/>
    <property type="project" value="UniProtKB-KW"/>
</dbReference>
<dbReference type="InterPro" id="IPR039361">
    <property type="entry name" value="Cyclin"/>
</dbReference>
<accession>A0AAD5QCE3</accession>
<dbReference type="Pfam" id="PF02984">
    <property type="entry name" value="Cyclin_C"/>
    <property type="match status" value="1"/>
</dbReference>
<comment type="caution">
    <text evidence="7">The sequence shown here is derived from an EMBL/GenBank/DDBJ whole genome shotgun (WGS) entry which is preliminary data.</text>
</comment>
<evidence type="ECO:0000313" key="8">
    <source>
        <dbReference type="Proteomes" id="UP001209570"/>
    </source>
</evidence>
<dbReference type="InterPro" id="IPR036915">
    <property type="entry name" value="Cyclin-like_sf"/>
</dbReference>
<dbReference type="SMART" id="SM00385">
    <property type="entry name" value="CYCLIN"/>
    <property type="match status" value="2"/>
</dbReference>
<evidence type="ECO:0000256" key="1">
    <source>
        <dbReference type="ARBA" id="ARBA00022618"/>
    </source>
</evidence>
<protein>
    <recommendedName>
        <fullName evidence="9">Cyclin N-terminal domain-containing protein</fullName>
    </recommendedName>
</protein>
<dbReference type="SUPFAM" id="SSF47954">
    <property type="entry name" value="Cyclin-like"/>
    <property type="match status" value="2"/>
</dbReference>
<evidence type="ECO:0000259" key="6">
    <source>
        <dbReference type="SMART" id="SM01332"/>
    </source>
</evidence>
<dbReference type="PANTHER" id="PTHR10177">
    <property type="entry name" value="CYCLINS"/>
    <property type="match status" value="1"/>
</dbReference>
<evidence type="ECO:0008006" key="9">
    <source>
        <dbReference type="Google" id="ProtNLM"/>
    </source>
</evidence>
<gene>
    <name evidence="7" type="ORF">P43SY_006444</name>
</gene>
<dbReference type="Proteomes" id="UP001209570">
    <property type="component" value="Unassembled WGS sequence"/>
</dbReference>
<feature type="domain" description="Cyclin-like" evidence="5">
    <location>
        <begin position="283"/>
        <end position="366"/>
    </location>
</feature>
<keyword evidence="1" id="KW-0132">Cell division</keyword>
<dbReference type="PIRSF" id="PIRSF001771">
    <property type="entry name" value="Cyclin_A_B_D_E"/>
    <property type="match status" value="1"/>
</dbReference>
<dbReference type="FunFam" id="1.10.472.10:FF:000001">
    <property type="entry name" value="G2/mitotic-specific cyclin"/>
    <property type="match status" value="1"/>
</dbReference>
<dbReference type="Pfam" id="PF00134">
    <property type="entry name" value="Cyclin_N"/>
    <property type="match status" value="1"/>
</dbReference>
<evidence type="ECO:0000259" key="5">
    <source>
        <dbReference type="SMART" id="SM00385"/>
    </source>
</evidence>
<organism evidence="7 8">
    <name type="scientific">Pythium insidiosum</name>
    <name type="common">Pythiosis disease agent</name>
    <dbReference type="NCBI Taxonomy" id="114742"/>
    <lineage>
        <taxon>Eukaryota</taxon>
        <taxon>Sar</taxon>
        <taxon>Stramenopiles</taxon>
        <taxon>Oomycota</taxon>
        <taxon>Peronosporomycetes</taxon>
        <taxon>Pythiales</taxon>
        <taxon>Pythiaceae</taxon>
        <taxon>Pythium</taxon>
    </lineage>
</organism>
<sequence length="407" mass="46290">MSSLLNNENEVPVGVQQARSLKVSRQTYKVLGESGRAEKRPRGLKPATTARRAVLGDVTNKMNIKKTTTMAMAQKKTTKVVRSYMLHDVVPTTPVVNTFGSLELGDKPSPMVAAGSTVDLEPIKEEESVCHDIDSEDKNDASACWQYAEDLTKYHLETEKERMPSPSYMARQADVNSKMRAILIDWLVDVHCKYDLNPQTLHIAIHLIDRHLEKDLTVARQRLQLVGVTALFIASKYEEIYPPEADDFVRITDNAYTREELFAMEVDLLASVGYRVTFPTAYQFMRRFLKASRTCDDRVEHFAHYVIDRSLQEYKLIKHAPSRIAAAAVHIARKQMNDLPAWSSTLEYHSSYSEDSLQDCVEDLKEMLWNAQNGVGRTSKLTAVRRKFEKERFMGVASHPLVFDDSL</sequence>
<dbReference type="EMBL" id="JAKCXM010000011">
    <property type="protein sequence ID" value="KAJ0408514.1"/>
    <property type="molecule type" value="Genomic_DNA"/>
</dbReference>
<keyword evidence="2 4" id="KW-0195">Cyclin</keyword>
<feature type="domain" description="Cyclin-like" evidence="5">
    <location>
        <begin position="185"/>
        <end position="270"/>
    </location>
</feature>
<dbReference type="InterPro" id="IPR046965">
    <property type="entry name" value="Cyclin_A/B-like"/>
</dbReference>